<dbReference type="Proteomes" id="UP000215185">
    <property type="component" value="Chromosome 1"/>
</dbReference>
<evidence type="ECO:0000313" key="3">
    <source>
        <dbReference type="Proteomes" id="UP000215185"/>
    </source>
</evidence>
<sequence>MFKRLFNLCLFLLGMLAFSYMGSMVGRQLASRGTESSFGIFWGIVLIYICLAIVFILHIAIHEAGHVIFGLLTGYQFLSYRVLNLMWRKKADGKIAFSRYSVPGTAGQALMVPPDPKDDKIPYVLYNLGGGLANLIASGLVYLFLYITNMSNIYLEIFGMIGMLTGLGNLIPVTGFIANDGANIVHIAKHPKGSLYFWSNLAINAKLSEGYSYSDLDKRYFLEVRNEDLNNNIIVSSAFSNVSLLMEKEEFQTARDYLVDLNLNQAGVMDIIKVLGKVTIVYCDMLLEQAPTYIFSKKEWKIIQALSRSQPSVLVMLYAYYSLIEPDSQKAAKALAGFKKMEATYHLPAEYRTEARNLGYFQEIITRNQDPFVM</sequence>
<name>A0A239SQ73_9STRE</name>
<organism evidence="2 3">
    <name type="scientific">Streptococcus merionis</name>
    <dbReference type="NCBI Taxonomy" id="400065"/>
    <lineage>
        <taxon>Bacteria</taxon>
        <taxon>Bacillati</taxon>
        <taxon>Bacillota</taxon>
        <taxon>Bacilli</taxon>
        <taxon>Lactobacillales</taxon>
        <taxon>Streptococcaceae</taxon>
        <taxon>Streptococcus</taxon>
    </lineage>
</organism>
<evidence type="ECO:0000313" key="2">
    <source>
        <dbReference type="EMBL" id="SNU87621.1"/>
    </source>
</evidence>
<protein>
    <submittedName>
        <fullName evidence="2">Putative peptidase</fullName>
    </submittedName>
</protein>
<proteinExistence type="predicted"/>
<feature type="transmembrane region" description="Helical" evidence="1">
    <location>
        <begin position="157"/>
        <end position="178"/>
    </location>
</feature>
<keyword evidence="1" id="KW-0472">Membrane</keyword>
<keyword evidence="3" id="KW-1185">Reference proteome</keyword>
<gene>
    <name evidence="2" type="ORF">SAMEA4412692_00717</name>
</gene>
<feature type="transmembrane region" description="Helical" evidence="1">
    <location>
        <begin position="67"/>
        <end position="87"/>
    </location>
</feature>
<keyword evidence="1" id="KW-1133">Transmembrane helix</keyword>
<dbReference type="AlphaFoldDB" id="A0A239SQ73"/>
<dbReference type="EMBL" id="LT906439">
    <property type="protein sequence ID" value="SNU87621.1"/>
    <property type="molecule type" value="Genomic_DNA"/>
</dbReference>
<dbReference type="STRING" id="1123308.GCA_000380085_00060"/>
<accession>A0A239SQ73</accession>
<reference evidence="2 3" key="1">
    <citation type="submission" date="2017-06" db="EMBL/GenBank/DDBJ databases">
        <authorList>
            <consortium name="Pathogen Informatics"/>
        </authorList>
    </citation>
    <scope>NUCLEOTIDE SEQUENCE [LARGE SCALE GENOMIC DNA]</scope>
    <source>
        <strain evidence="2 3">NCTC13788</strain>
    </source>
</reference>
<dbReference type="eggNOG" id="COG1994">
    <property type="taxonomic scope" value="Bacteria"/>
</dbReference>
<feature type="transmembrane region" description="Helical" evidence="1">
    <location>
        <begin position="123"/>
        <end position="145"/>
    </location>
</feature>
<feature type="transmembrane region" description="Helical" evidence="1">
    <location>
        <begin position="40"/>
        <end position="60"/>
    </location>
</feature>
<evidence type="ECO:0000256" key="1">
    <source>
        <dbReference type="SAM" id="Phobius"/>
    </source>
</evidence>
<keyword evidence="1" id="KW-0812">Transmembrane</keyword>
<dbReference type="KEGG" id="smen:SAMEA4412692_0717"/>